<dbReference type="Proteomes" id="UP000001194">
    <property type="component" value="Unassembled WGS sequence"/>
</dbReference>
<keyword evidence="3" id="KW-1185">Reference proteome</keyword>
<gene>
    <name evidence="2" type="ORF">LACBIDRAFT_330323</name>
</gene>
<feature type="region of interest" description="Disordered" evidence="1">
    <location>
        <begin position="20"/>
        <end position="39"/>
    </location>
</feature>
<protein>
    <submittedName>
        <fullName evidence="2">Predicted protein</fullName>
    </submittedName>
</protein>
<proteinExistence type="predicted"/>
<accession>B0DKX6</accession>
<dbReference type="InParanoid" id="B0DKX6"/>
<organism evidence="3">
    <name type="scientific">Laccaria bicolor (strain S238N-H82 / ATCC MYA-4686)</name>
    <name type="common">Bicoloured deceiver</name>
    <name type="synonym">Laccaria laccata var. bicolor</name>
    <dbReference type="NCBI Taxonomy" id="486041"/>
    <lineage>
        <taxon>Eukaryota</taxon>
        <taxon>Fungi</taxon>
        <taxon>Dikarya</taxon>
        <taxon>Basidiomycota</taxon>
        <taxon>Agaricomycotina</taxon>
        <taxon>Agaricomycetes</taxon>
        <taxon>Agaricomycetidae</taxon>
        <taxon>Agaricales</taxon>
        <taxon>Agaricineae</taxon>
        <taxon>Hydnangiaceae</taxon>
        <taxon>Laccaria</taxon>
    </lineage>
</organism>
<reference evidence="2 3" key="1">
    <citation type="journal article" date="2008" name="Nature">
        <title>The genome of Laccaria bicolor provides insights into mycorrhizal symbiosis.</title>
        <authorList>
            <person name="Martin F."/>
            <person name="Aerts A."/>
            <person name="Ahren D."/>
            <person name="Brun A."/>
            <person name="Danchin E.G.J."/>
            <person name="Duchaussoy F."/>
            <person name="Gibon J."/>
            <person name="Kohler A."/>
            <person name="Lindquist E."/>
            <person name="Pereda V."/>
            <person name="Salamov A."/>
            <person name="Shapiro H.J."/>
            <person name="Wuyts J."/>
            <person name="Blaudez D."/>
            <person name="Buee M."/>
            <person name="Brokstein P."/>
            <person name="Canbaeck B."/>
            <person name="Cohen D."/>
            <person name="Courty P.E."/>
            <person name="Coutinho P.M."/>
            <person name="Delaruelle C."/>
            <person name="Detter J.C."/>
            <person name="Deveau A."/>
            <person name="DiFazio S."/>
            <person name="Duplessis S."/>
            <person name="Fraissinet-Tachet L."/>
            <person name="Lucic E."/>
            <person name="Frey-Klett P."/>
            <person name="Fourrey C."/>
            <person name="Feussner I."/>
            <person name="Gay G."/>
            <person name="Grimwood J."/>
            <person name="Hoegger P.J."/>
            <person name="Jain P."/>
            <person name="Kilaru S."/>
            <person name="Labbe J."/>
            <person name="Lin Y.C."/>
            <person name="Legue V."/>
            <person name="Le Tacon F."/>
            <person name="Marmeisse R."/>
            <person name="Melayah D."/>
            <person name="Montanini B."/>
            <person name="Muratet M."/>
            <person name="Nehls U."/>
            <person name="Niculita-Hirzel H."/>
            <person name="Oudot-Le Secq M.P."/>
            <person name="Peter M."/>
            <person name="Quesneville H."/>
            <person name="Rajashekar B."/>
            <person name="Reich M."/>
            <person name="Rouhier N."/>
            <person name="Schmutz J."/>
            <person name="Yin T."/>
            <person name="Chalot M."/>
            <person name="Henrissat B."/>
            <person name="Kuees U."/>
            <person name="Lucas S."/>
            <person name="Van de Peer Y."/>
            <person name="Podila G.K."/>
            <person name="Polle A."/>
            <person name="Pukkila P.J."/>
            <person name="Richardson P.M."/>
            <person name="Rouze P."/>
            <person name="Sanders I.R."/>
            <person name="Stajich J.E."/>
            <person name="Tunlid A."/>
            <person name="Tuskan G."/>
            <person name="Grigoriev I.V."/>
        </authorList>
    </citation>
    <scope>NUCLEOTIDE SEQUENCE [LARGE SCALE GENOMIC DNA]</scope>
    <source>
        <strain evidence="3">S238N-H82 / ATCC MYA-4686</strain>
    </source>
</reference>
<feature type="compositionally biased region" description="Low complexity" evidence="1">
    <location>
        <begin position="20"/>
        <end position="31"/>
    </location>
</feature>
<dbReference type="GeneID" id="6080165"/>
<dbReference type="KEGG" id="lbc:LACBIDRAFT_330323"/>
<evidence type="ECO:0000313" key="2">
    <source>
        <dbReference type="EMBL" id="EDR04816.1"/>
    </source>
</evidence>
<evidence type="ECO:0000256" key="1">
    <source>
        <dbReference type="SAM" id="MobiDB-lite"/>
    </source>
</evidence>
<name>B0DKX6_LACBS</name>
<dbReference type="HOGENOM" id="CLU_1652445_0_0_1"/>
<dbReference type="AlphaFoldDB" id="B0DKX6"/>
<dbReference type="EMBL" id="DS547116">
    <property type="protein sequence ID" value="EDR04816.1"/>
    <property type="molecule type" value="Genomic_DNA"/>
</dbReference>
<evidence type="ECO:0000313" key="3">
    <source>
        <dbReference type="Proteomes" id="UP000001194"/>
    </source>
</evidence>
<sequence>MFRSLSRVERGASAKRWLRTPPFTFTPSSSTRNPLVRPLLPPEQKRNLVNIRHIIPLTNSKKQTLWTPSRARWTFSSPYPSSNLKATTPLCTPPLVRSNNQPTDEFTTAEGFGGRWVDVLPSVESEMTPWIVGVWDDFEALASYIFSQCIMPVPDFFYAL</sequence>
<dbReference type="RefSeq" id="XP_001884640.1">
    <property type="nucleotide sequence ID" value="XM_001884605.1"/>
</dbReference>